<name>A0A0W8F935_9ZZZZ</name>
<dbReference type="GO" id="GO:0030170">
    <property type="term" value="F:pyridoxal phosphate binding"/>
    <property type="evidence" value="ECO:0007669"/>
    <property type="project" value="InterPro"/>
</dbReference>
<keyword evidence="3 7" id="KW-0032">Aminotransferase</keyword>
<feature type="domain" description="Aminotransferase class I/classII large" evidence="6">
    <location>
        <begin position="48"/>
        <end position="394"/>
    </location>
</feature>
<evidence type="ECO:0000256" key="5">
    <source>
        <dbReference type="ARBA" id="ARBA00022898"/>
    </source>
</evidence>
<gene>
    <name evidence="7" type="ORF">ASZ90_013203</name>
</gene>
<evidence type="ECO:0000259" key="6">
    <source>
        <dbReference type="Pfam" id="PF00155"/>
    </source>
</evidence>
<dbReference type="PANTHER" id="PTHR46383">
    <property type="entry name" value="ASPARTATE AMINOTRANSFERASE"/>
    <property type="match status" value="1"/>
</dbReference>
<keyword evidence="4 7" id="KW-0808">Transferase</keyword>
<dbReference type="FunFam" id="3.40.640.10:FF:000033">
    <property type="entry name" value="Aspartate aminotransferase"/>
    <property type="match status" value="1"/>
</dbReference>
<dbReference type="SUPFAM" id="SSF53383">
    <property type="entry name" value="PLP-dependent transferases"/>
    <property type="match status" value="1"/>
</dbReference>
<dbReference type="CDD" id="cd00609">
    <property type="entry name" value="AAT_like"/>
    <property type="match status" value="1"/>
</dbReference>
<sequence>MKQQTKKQRLKNVLPWNAKDHINQSVRDMPPSGIRKFFDLVSEMKGAISLGVGEPDFVTPWHVREACIYSLELGNTHYTSNKGMPELREAICQEVSRDMGIDFDCNEEILITTGVSEAVDLAFRATLNPGEEAVVPEPCYVAYTPDIILAGGVPKTVPTRLENEFRVQAEDVARRVTEKTRSLLLSYPNNPTGAIMTRSDLEDLADVVVENDLIVISDEVYAELTYSKSHISFAQLEGMKERTLILNGLSKSHAMTGWRIGYAMGDPALVGAMTKIHQYTMLCAPTMAQVAALEAMQSGKDEMLHMRHEYDLRRRLFVSGLNRIGLDCFEPKGAFYAFPSVQRFGLSSEEFAERLLYEQKVAVVPGNVFGESGEGFLRCSYATSREELIEALDRMEIFIKSL</sequence>
<dbReference type="PROSITE" id="PS00105">
    <property type="entry name" value="AA_TRANSFER_CLASS_1"/>
    <property type="match status" value="1"/>
</dbReference>
<dbReference type="GO" id="GO:0004069">
    <property type="term" value="F:L-aspartate:2-oxoglutarate aminotransferase activity"/>
    <property type="evidence" value="ECO:0007669"/>
    <property type="project" value="UniProtKB-EC"/>
</dbReference>
<dbReference type="InterPro" id="IPR015422">
    <property type="entry name" value="PyrdxlP-dep_Trfase_small"/>
</dbReference>
<comment type="cofactor">
    <cofactor evidence="1">
        <name>pyridoxal 5'-phosphate</name>
        <dbReference type="ChEBI" id="CHEBI:597326"/>
    </cofactor>
</comment>
<proteinExistence type="inferred from homology"/>
<evidence type="ECO:0000256" key="3">
    <source>
        <dbReference type="ARBA" id="ARBA00022576"/>
    </source>
</evidence>
<accession>A0A0W8F935</accession>
<protein>
    <submittedName>
        <fullName evidence="7">Aspartate aminotransferase</fullName>
        <ecNumber evidence="7">2.6.1.1</ecNumber>
    </submittedName>
</protein>
<dbReference type="Pfam" id="PF00155">
    <property type="entry name" value="Aminotran_1_2"/>
    <property type="match status" value="1"/>
</dbReference>
<dbReference type="Gene3D" id="3.40.640.10">
    <property type="entry name" value="Type I PLP-dependent aspartate aminotransferase-like (Major domain)"/>
    <property type="match status" value="1"/>
</dbReference>
<comment type="similarity">
    <text evidence="2">Belongs to the class-I pyridoxal-phosphate-dependent aminotransferase family.</text>
</comment>
<organism evidence="7">
    <name type="scientific">hydrocarbon metagenome</name>
    <dbReference type="NCBI Taxonomy" id="938273"/>
    <lineage>
        <taxon>unclassified sequences</taxon>
        <taxon>metagenomes</taxon>
        <taxon>ecological metagenomes</taxon>
    </lineage>
</organism>
<keyword evidence="5" id="KW-0663">Pyridoxal phosphate</keyword>
<evidence type="ECO:0000256" key="4">
    <source>
        <dbReference type="ARBA" id="ARBA00022679"/>
    </source>
</evidence>
<comment type="caution">
    <text evidence="7">The sequence shown here is derived from an EMBL/GenBank/DDBJ whole genome shotgun (WGS) entry which is preliminary data.</text>
</comment>
<dbReference type="InterPro" id="IPR050596">
    <property type="entry name" value="AspAT/PAT-like"/>
</dbReference>
<dbReference type="InterPro" id="IPR004838">
    <property type="entry name" value="NHTrfase_class1_PyrdxlP-BS"/>
</dbReference>
<dbReference type="EC" id="2.6.1.1" evidence="7"/>
<evidence type="ECO:0000256" key="2">
    <source>
        <dbReference type="ARBA" id="ARBA00007441"/>
    </source>
</evidence>
<dbReference type="InterPro" id="IPR015421">
    <property type="entry name" value="PyrdxlP-dep_Trfase_major"/>
</dbReference>
<dbReference type="Gene3D" id="3.90.1150.10">
    <property type="entry name" value="Aspartate Aminotransferase, domain 1"/>
    <property type="match status" value="1"/>
</dbReference>
<evidence type="ECO:0000256" key="1">
    <source>
        <dbReference type="ARBA" id="ARBA00001933"/>
    </source>
</evidence>
<dbReference type="EMBL" id="LNQE01001462">
    <property type="protein sequence ID" value="KUG17106.1"/>
    <property type="molecule type" value="Genomic_DNA"/>
</dbReference>
<dbReference type="AlphaFoldDB" id="A0A0W8F935"/>
<dbReference type="InterPro" id="IPR004839">
    <property type="entry name" value="Aminotransferase_I/II_large"/>
</dbReference>
<reference evidence="7" key="1">
    <citation type="journal article" date="2015" name="Proc. Natl. Acad. Sci. U.S.A.">
        <title>Networks of energetic and metabolic interactions define dynamics in microbial communities.</title>
        <authorList>
            <person name="Embree M."/>
            <person name="Liu J.K."/>
            <person name="Al-Bassam M.M."/>
            <person name="Zengler K."/>
        </authorList>
    </citation>
    <scope>NUCLEOTIDE SEQUENCE</scope>
</reference>
<dbReference type="GO" id="GO:0006520">
    <property type="term" value="P:amino acid metabolic process"/>
    <property type="evidence" value="ECO:0007669"/>
    <property type="project" value="InterPro"/>
</dbReference>
<dbReference type="InterPro" id="IPR015424">
    <property type="entry name" value="PyrdxlP-dep_Trfase"/>
</dbReference>
<evidence type="ECO:0000313" key="7">
    <source>
        <dbReference type="EMBL" id="KUG17106.1"/>
    </source>
</evidence>
<dbReference type="PANTHER" id="PTHR46383:SF3">
    <property type="entry name" value="ASPARTATE AMINOTRANSFERASE-RELATED"/>
    <property type="match status" value="1"/>
</dbReference>